<sequence>MRSHNGPSDASHSNSSGNNERRKVHGFAKLFKKRKNKREDAMFVPPDDSTTHNFGKLHLSFTRKLPYRLY</sequence>
<organism evidence="4">
    <name type="scientific">Enterobius vermicularis</name>
    <name type="common">Human pinworm</name>
    <dbReference type="NCBI Taxonomy" id="51028"/>
    <lineage>
        <taxon>Eukaryota</taxon>
        <taxon>Metazoa</taxon>
        <taxon>Ecdysozoa</taxon>
        <taxon>Nematoda</taxon>
        <taxon>Chromadorea</taxon>
        <taxon>Rhabditida</taxon>
        <taxon>Spirurina</taxon>
        <taxon>Oxyuridomorpha</taxon>
        <taxon>Oxyuroidea</taxon>
        <taxon>Oxyuridae</taxon>
        <taxon>Enterobius</taxon>
    </lineage>
</organism>
<evidence type="ECO:0000313" key="4">
    <source>
        <dbReference type="WBParaSite" id="EVEC_0000419101-mRNA-1"/>
    </source>
</evidence>
<reference evidence="2 3" key="2">
    <citation type="submission" date="2018-10" db="EMBL/GenBank/DDBJ databases">
        <authorList>
            <consortium name="Pathogen Informatics"/>
        </authorList>
    </citation>
    <scope>NUCLEOTIDE SEQUENCE [LARGE SCALE GENOMIC DNA]</scope>
</reference>
<dbReference type="EMBL" id="UXUI01007710">
    <property type="protein sequence ID" value="VDD88918.1"/>
    <property type="molecule type" value="Genomic_DNA"/>
</dbReference>
<dbReference type="Proteomes" id="UP000274131">
    <property type="component" value="Unassembled WGS sequence"/>
</dbReference>
<evidence type="ECO:0000313" key="2">
    <source>
        <dbReference type="EMBL" id="VDD88918.1"/>
    </source>
</evidence>
<reference evidence="4" key="1">
    <citation type="submission" date="2017-02" db="UniProtKB">
        <authorList>
            <consortium name="WormBaseParasite"/>
        </authorList>
    </citation>
    <scope>IDENTIFICATION</scope>
</reference>
<feature type="region of interest" description="Disordered" evidence="1">
    <location>
        <begin position="1"/>
        <end position="25"/>
    </location>
</feature>
<evidence type="ECO:0000313" key="3">
    <source>
        <dbReference type="Proteomes" id="UP000274131"/>
    </source>
</evidence>
<evidence type="ECO:0000256" key="1">
    <source>
        <dbReference type="SAM" id="MobiDB-lite"/>
    </source>
</evidence>
<dbReference type="WBParaSite" id="EVEC_0000419101-mRNA-1">
    <property type="protein sequence ID" value="EVEC_0000419101-mRNA-1"/>
    <property type="gene ID" value="EVEC_0000419101"/>
</dbReference>
<keyword evidence="3" id="KW-1185">Reference proteome</keyword>
<proteinExistence type="predicted"/>
<dbReference type="AlphaFoldDB" id="A0A0N4V2G7"/>
<feature type="compositionally biased region" description="Polar residues" evidence="1">
    <location>
        <begin position="1"/>
        <end position="18"/>
    </location>
</feature>
<protein>
    <submittedName>
        <fullName evidence="4">Myelin basic protein</fullName>
    </submittedName>
</protein>
<name>A0A0N4V2G7_ENTVE</name>
<accession>A0A0N4V2G7</accession>
<gene>
    <name evidence="2" type="ORF">EVEC_LOCUS3899</name>
</gene>